<protein>
    <submittedName>
        <fullName evidence="9">L,D-transpeptidase</fullName>
    </submittedName>
</protein>
<feature type="domain" description="L,D-TPase catalytic" evidence="8">
    <location>
        <begin position="1"/>
        <end position="177"/>
    </location>
</feature>
<keyword evidence="5 7" id="KW-0573">Peptidoglycan synthesis</keyword>
<dbReference type="InterPro" id="IPR038063">
    <property type="entry name" value="Transpep_catalytic_dom"/>
</dbReference>
<evidence type="ECO:0000313" key="9">
    <source>
        <dbReference type="EMBL" id="MDO6965015.1"/>
    </source>
</evidence>
<feature type="active site" description="Proton donor/acceptor" evidence="7">
    <location>
        <position position="141"/>
    </location>
</feature>
<keyword evidence="10" id="KW-1185">Reference proteome</keyword>
<dbReference type="RefSeq" id="WP_304376931.1">
    <property type="nucleotide sequence ID" value="NZ_JAUOZU010000008.1"/>
</dbReference>
<dbReference type="InterPro" id="IPR005490">
    <property type="entry name" value="LD_TPept_cat_dom"/>
</dbReference>
<keyword evidence="4 7" id="KW-0133">Cell shape</keyword>
<evidence type="ECO:0000256" key="1">
    <source>
        <dbReference type="ARBA" id="ARBA00004752"/>
    </source>
</evidence>
<evidence type="ECO:0000259" key="8">
    <source>
        <dbReference type="PROSITE" id="PS52029"/>
    </source>
</evidence>
<dbReference type="SUPFAM" id="SSF141523">
    <property type="entry name" value="L,D-transpeptidase catalytic domain-like"/>
    <property type="match status" value="1"/>
</dbReference>
<gene>
    <name evidence="9" type="ORF">Q4481_13685</name>
</gene>
<comment type="pathway">
    <text evidence="1 7">Cell wall biogenesis; peptidoglycan biosynthesis.</text>
</comment>
<dbReference type="CDD" id="cd16913">
    <property type="entry name" value="YkuD_like"/>
    <property type="match status" value="1"/>
</dbReference>
<dbReference type="Pfam" id="PF03734">
    <property type="entry name" value="YkuD"/>
    <property type="match status" value="1"/>
</dbReference>
<evidence type="ECO:0000256" key="7">
    <source>
        <dbReference type="PROSITE-ProRule" id="PRU01373"/>
    </source>
</evidence>
<reference evidence="9" key="2">
    <citation type="submission" date="2023-07" db="EMBL/GenBank/DDBJ databases">
        <authorList>
            <person name="Shen H."/>
        </authorList>
    </citation>
    <scope>NUCLEOTIDE SEQUENCE</scope>
    <source>
        <strain evidence="9">TNR-22</strain>
    </source>
</reference>
<keyword evidence="6 7" id="KW-0961">Cell wall biogenesis/degradation</keyword>
<dbReference type="PANTHER" id="PTHR38589">
    <property type="entry name" value="BLR0621 PROTEIN"/>
    <property type="match status" value="1"/>
</dbReference>
<feature type="active site" description="Nucleophile" evidence="7">
    <location>
        <position position="153"/>
    </location>
</feature>
<evidence type="ECO:0000256" key="4">
    <source>
        <dbReference type="ARBA" id="ARBA00022960"/>
    </source>
</evidence>
<accession>A0ABT8YMQ6</accession>
<organism evidence="9 10">
    <name type="scientific">Rhizobium alvei</name>
    <dbReference type="NCBI Taxonomy" id="1132659"/>
    <lineage>
        <taxon>Bacteria</taxon>
        <taxon>Pseudomonadati</taxon>
        <taxon>Pseudomonadota</taxon>
        <taxon>Alphaproteobacteria</taxon>
        <taxon>Hyphomicrobiales</taxon>
        <taxon>Rhizobiaceae</taxon>
        <taxon>Rhizobium/Agrobacterium group</taxon>
        <taxon>Rhizobium</taxon>
    </lineage>
</organism>
<dbReference type="PANTHER" id="PTHR38589:SF1">
    <property type="entry name" value="BLR0621 PROTEIN"/>
    <property type="match status" value="1"/>
</dbReference>
<name>A0ABT8YMQ6_9HYPH</name>
<comment type="similarity">
    <text evidence="2">Belongs to the YkuD family.</text>
</comment>
<evidence type="ECO:0000256" key="3">
    <source>
        <dbReference type="ARBA" id="ARBA00022679"/>
    </source>
</evidence>
<comment type="caution">
    <text evidence="9">The sequence shown here is derived from an EMBL/GenBank/DDBJ whole genome shotgun (WGS) entry which is preliminary data.</text>
</comment>
<dbReference type="Proteomes" id="UP001174932">
    <property type="component" value="Unassembled WGS sequence"/>
</dbReference>
<evidence type="ECO:0000256" key="6">
    <source>
        <dbReference type="ARBA" id="ARBA00023316"/>
    </source>
</evidence>
<evidence type="ECO:0000256" key="5">
    <source>
        <dbReference type="ARBA" id="ARBA00022984"/>
    </source>
</evidence>
<sequence length="177" mass="19942">MMAKRDKTLITVRAAPGQPRKALVQAGPLTFRAAIGRSGRSSRKREGDGATPITAMPILYGFYRADRLARPSTNLPMIPIRSSMLWCDSPDDANYNRLVRTPFSPSHEKMMRDDHLYDLCLVMDWNISSRRRGAGSAIFFHLARPGYKPTEGCVAVRRGDMLRLLKLIRKGTLVRIL</sequence>
<evidence type="ECO:0000256" key="2">
    <source>
        <dbReference type="ARBA" id="ARBA00005992"/>
    </source>
</evidence>
<keyword evidence="3" id="KW-0808">Transferase</keyword>
<dbReference type="PROSITE" id="PS52029">
    <property type="entry name" value="LD_TPASE"/>
    <property type="match status" value="1"/>
</dbReference>
<dbReference type="EMBL" id="JAUOZU010000008">
    <property type="protein sequence ID" value="MDO6965015.1"/>
    <property type="molecule type" value="Genomic_DNA"/>
</dbReference>
<proteinExistence type="inferred from homology"/>
<evidence type="ECO:0000313" key="10">
    <source>
        <dbReference type="Proteomes" id="UP001174932"/>
    </source>
</evidence>
<reference evidence="9" key="1">
    <citation type="journal article" date="2015" name="Int. J. Syst. Evol. Microbiol.">
        <title>Rhizobium alvei sp. nov., isolated from a freshwater river.</title>
        <authorList>
            <person name="Sheu S.Y."/>
            <person name="Huang H.W."/>
            <person name="Young C.C."/>
            <person name="Chen W.M."/>
        </authorList>
    </citation>
    <scope>NUCLEOTIDE SEQUENCE</scope>
    <source>
        <strain evidence="9">TNR-22</strain>
    </source>
</reference>